<reference evidence="7 8" key="1">
    <citation type="submission" date="2018-04" db="EMBL/GenBank/DDBJ databases">
        <title>Bacteria isolated from cave deposits of Manipur.</title>
        <authorList>
            <person name="Sahoo D."/>
            <person name="Sarangthem I."/>
            <person name="Nandeibam J."/>
        </authorList>
    </citation>
    <scope>NUCLEOTIDE SEQUENCE [LARGE SCALE GENOMIC DNA]</scope>
    <source>
        <strain evidence="8">mrc11</strain>
    </source>
</reference>
<dbReference type="GO" id="GO:0005737">
    <property type="term" value="C:cytoplasm"/>
    <property type="evidence" value="ECO:0007669"/>
    <property type="project" value="TreeGrafter"/>
</dbReference>
<evidence type="ECO:0000256" key="3">
    <source>
        <dbReference type="ARBA" id="ARBA00022827"/>
    </source>
</evidence>
<dbReference type="GO" id="GO:0016651">
    <property type="term" value="F:oxidoreductase activity, acting on NAD(P)H"/>
    <property type="evidence" value="ECO:0007669"/>
    <property type="project" value="TreeGrafter"/>
</dbReference>
<organism evidence="7 8">
    <name type="scientific">Arthrobacter globiformis</name>
    <dbReference type="NCBI Taxonomy" id="1665"/>
    <lineage>
        <taxon>Bacteria</taxon>
        <taxon>Bacillati</taxon>
        <taxon>Actinomycetota</taxon>
        <taxon>Actinomycetes</taxon>
        <taxon>Micrococcales</taxon>
        <taxon>Micrococcaceae</taxon>
        <taxon>Arthrobacter</taxon>
    </lineage>
</organism>
<comment type="caution">
    <text evidence="7">The sequence shown here is derived from an EMBL/GenBank/DDBJ whole genome shotgun (WGS) entry which is preliminary data.</text>
</comment>
<evidence type="ECO:0000256" key="4">
    <source>
        <dbReference type="ARBA" id="ARBA00023002"/>
    </source>
</evidence>
<evidence type="ECO:0000313" key="7">
    <source>
        <dbReference type="EMBL" id="RAM36728.1"/>
    </source>
</evidence>
<dbReference type="Pfam" id="PF07992">
    <property type="entry name" value="Pyr_redox_2"/>
    <property type="match status" value="1"/>
</dbReference>
<dbReference type="SUPFAM" id="SSF55424">
    <property type="entry name" value="FAD/NAD-linked reductases, dimerisation (C-terminal) domain"/>
    <property type="match status" value="1"/>
</dbReference>
<dbReference type="OrthoDB" id="1145at2"/>
<dbReference type="InterPro" id="IPR023753">
    <property type="entry name" value="FAD/NAD-binding_dom"/>
</dbReference>
<dbReference type="AlphaFoldDB" id="A0A328HDQ0"/>
<dbReference type="PRINTS" id="PR00368">
    <property type="entry name" value="FADPNR"/>
</dbReference>
<keyword evidence="4" id="KW-0560">Oxidoreductase</keyword>
<keyword evidence="2" id="KW-0285">Flavoprotein</keyword>
<dbReference type="RefSeq" id="WP_111904471.1">
    <property type="nucleotide sequence ID" value="NZ_QLNP01000088.1"/>
</dbReference>
<gene>
    <name evidence="7" type="ORF">DBZ45_13885</name>
</gene>
<feature type="domain" description="FAD/NAD(P)-binding" evidence="5">
    <location>
        <begin position="9"/>
        <end position="312"/>
    </location>
</feature>
<proteinExistence type="predicted"/>
<keyword evidence="3" id="KW-0274">FAD</keyword>
<sequence>MTISASGTLIVGASQAGLQIATSLREFGDIDPIILVGNEDIAPYQRPPLSKAYLAGKTTVESLGFRSLDWYTEKRIELRLSTHIENIELDAPGSGSGAAVTSTGEKIPFGRLALAVGGTPRRLPIRGADLDGVCVLRDIAHADDLRSRLEAASNVVVIGGGFIGLEAAAAATAAGKDVTVVDVADRLLGRAVAPEVSAFYLAAHQRRGTKVLLSTGIDAIEGNAQNTVTGVRITDGTVLPADIVLVGIGLAAHTDLAAKLGLEIDRGIVVDALARTSNPNIVAAGDCATLPHPLTGEGRHRIESVQNAIAQAQIAAATLVGRPQGQAAVPWFWSDQADLKLQIAGLSTGYDEVVVRGEPDTEQFSVLYYTAGRLIAIDSINAPRDYMAVRKLLGTGGTIPAELAGDTNISLKDLVAAPAV</sequence>
<dbReference type="Gene3D" id="3.50.50.60">
    <property type="entry name" value="FAD/NAD(P)-binding domain"/>
    <property type="match status" value="2"/>
</dbReference>
<evidence type="ECO:0000259" key="6">
    <source>
        <dbReference type="Pfam" id="PF14759"/>
    </source>
</evidence>
<dbReference type="InterPro" id="IPR028202">
    <property type="entry name" value="Reductase_C"/>
</dbReference>
<evidence type="ECO:0000256" key="2">
    <source>
        <dbReference type="ARBA" id="ARBA00022630"/>
    </source>
</evidence>
<dbReference type="Proteomes" id="UP000249166">
    <property type="component" value="Unassembled WGS sequence"/>
</dbReference>
<dbReference type="InterPro" id="IPR050446">
    <property type="entry name" value="FAD-oxidoreductase/Apoptosis"/>
</dbReference>
<evidence type="ECO:0000256" key="1">
    <source>
        <dbReference type="ARBA" id="ARBA00001974"/>
    </source>
</evidence>
<dbReference type="Gene3D" id="3.30.390.30">
    <property type="match status" value="1"/>
</dbReference>
<dbReference type="InterPro" id="IPR016156">
    <property type="entry name" value="FAD/NAD-linked_Rdtase_dimer_sf"/>
</dbReference>
<dbReference type="PANTHER" id="PTHR43557">
    <property type="entry name" value="APOPTOSIS-INDUCING FACTOR 1"/>
    <property type="match status" value="1"/>
</dbReference>
<dbReference type="PANTHER" id="PTHR43557:SF2">
    <property type="entry name" value="RIESKE DOMAIN-CONTAINING PROTEIN-RELATED"/>
    <property type="match status" value="1"/>
</dbReference>
<dbReference type="SUPFAM" id="SSF51905">
    <property type="entry name" value="FAD/NAD(P)-binding domain"/>
    <property type="match status" value="1"/>
</dbReference>
<protein>
    <submittedName>
        <fullName evidence="7">Ferredoxin</fullName>
    </submittedName>
</protein>
<accession>A0A328HDQ0</accession>
<comment type="cofactor">
    <cofactor evidence="1">
        <name>FAD</name>
        <dbReference type="ChEBI" id="CHEBI:57692"/>
    </cofactor>
</comment>
<name>A0A328HDQ0_ARTGO</name>
<evidence type="ECO:0000313" key="8">
    <source>
        <dbReference type="Proteomes" id="UP000249166"/>
    </source>
</evidence>
<dbReference type="InterPro" id="IPR036188">
    <property type="entry name" value="FAD/NAD-bd_sf"/>
</dbReference>
<dbReference type="EMBL" id="QLNP01000088">
    <property type="protein sequence ID" value="RAM36728.1"/>
    <property type="molecule type" value="Genomic_DNA"/>
</dbReference>
<evidence type="ECO:0000259" key="5">
    <source>
        <dbReference type="Pfam" id="PF07992"/>
    </source>
</evidence>
<feature type="domain" description="Reductase C-terminal" evidence="6">
    <location>
        <begin position="331"/>
        <end position="415"/>
    </location>
</feature>
<dbReference type="PRINTS" id="PR00411">
    <property type="entry name" value="PNDRDTASEI"/>
</dbReference>
<dbReference type="Pfam" id="PF14759">
    <property type="entry name" value="Reductase_C"/>
    <property type="match status" value="1"/>
</dbReference>